<comment type="caution">
    <text evidence="1">The sequence shown here is derived from an EMBL/GenBank/DDBJ whole genome shotgun (WGS) entry which is preliminary data.</text>
</comment>
<proteinExistence type="predicted"/>
<evidence type="ECO:0000313" key="1">
    <source>
        <dbReference type="EMBL" id="KAH7907235.1"/>
    </source>
</evidence>
<name>A0ACB8A1Q0_9AGAM</name>
<keyword evidence="2" id="KW-1185">Reference proteome</keyword>
<dbReference type="Proteomes" id="UP000790377">
    <property type="component" value="Unassembled WGS sequence"/>
</dbReference>
<accession>A0ACB8A1Q0</accession>
<evidence type="ECO:0000313" key="2">
    <source>
        <dbReference type="Proteomes" id="UP000790377"/>
    </source>
</evidence>
<reference evidence="1" key="1">
    <citation type="journal article" date="2021" name="New Phytol.">
        <title>Evolutionary innovations through gain and loss of genes in the ectomycorrhizal Boletales.</title>
        <authorList>
            <person name="Wu G."/>
            <person name="Miyauchi S."/>
            <person name="Morin E."/>
            <person name="Kuo A."/>
            <person name="Drula E."/>
            <person name="Varga T."/>
            <person name="Kohler A."/>
            <person name="Feng B."/>
            <person name="Cao Y."/>
            <person name="Lipzen A."/>
            <person name="Daum C."/>
            <person name="Hundley H."/>
            <person name="Pangilinan J."/>
            <person name="Johnson J."/>
            <person name="Barry K."/>
            <person name="LaButti K."/>
            <person name="Ng V."/>
            <person name="Ahrendt S."/>
            <person name="Min B."/>
            <person name="Choi I.G."/>
            <person name="Park H."/>
            <person name="Plett J.M."/>
            <person name="Magnuson J."/>
            <person name="Spatafora J.W."/>
            <person name="Nagy L.G."/>
            <person name="Henrissat B."/>
            <person name="Grigoriev I.V."/>
            <person name="Yang Z.L."/>
            <person name="Xu J."/>
            <person name="Martin F.M."/>
        </authorList>
    </citation>
    <scope>NUCLEOTIDE SEQUENCE</scope>
    <source>
        <strain evidence="1">ATCC 28755</strain>
    </source>
</reference>
<gene>
    <name evidence="1" type="ORF">BJ138DRAFT_1104481</name>
</gene>
<protein>
    <submittedName>
        <fullName evidence="1">Uncharacterized protein</fullName>
    </submittedName>
</protein>
<organism evidence="1 2">
    <name type="scientific">Hygrophoropsis aurantiaca</name>
    <dbReference type="NCBI Taxonomy" id="72124"/>
    <lineage>
        <taxon>Eukaryota</taxon>
        <taxon>Fungi</taxon>
        <taxon>Dikarya</taxon>
        <taxon>Basidiomycota</taxon>
        <taxon>Agaricomycotina</taxon>
        <taxon>Agaricomycetes</taxon>
        <taxon>Agaricomycetidae</taxon>
        <taxon>Boletales</taxon>
        <taxon>Coniophorineae</taxon>
        <taxon>Hygrophoropsidaceae</taxon>
        <taxon>Hygrophoropsis</taxon>
    </lineage>
</organism>
<dbReference type="EMBL" id="MU267924">
    <property type="protein sequence ID" value="KAH7907235.1"/>
    <property type="molecule type" value="Genomic_DNA"/>
</dbReference>
<sequence length="227" mass="25375">MLSDPLDVSPTRLQVGEEKFVSDPDSPRLSIQISSRVISILSCRFRGSNVGVLQILMKESARSKQALEQSTKQEQALDSTIYRLHPAHFILHNDAIPCTDFILHTESIPHTAFIPIPTQSTRHVIPASLHDAGFAREVMLIVIRGKEGGKEEKEARGTLKQKSRGSDLKLTLDLCRATWTRTRNWGHLDPDLGSLGLGLNLSLTLVLDASPYTFRSKAIFKRQVEKR</sequence>